<dbReference type="Proteomes" id="UP000003561">
    <property type="component" value="Unassembled WGS sequence"/>
</dbReference>
<dbReference type="EMBL" id="ACFY01000144">
    <property type="protein sequence ID" value="EEG92711.1"/>
    <property type="molecule type" value="Genomic_DNA"/>
</dbReference>
<organism evidence="1 2">
    <name type="scientific">Roseburia inulinivorans DSM 16841</name>
    <dbReference type="NCBI Taxonomy" id="622312"/>
    <lineage>
        <taxon>Bacteria</taxon>
        <taxon>Bacillati</taxon>
        <taxon>Bacillota</taxon>
        <taxon>Clostridia</taxon>
        <taxon>Lachnospirales</taxon>
        <taxon>Lachnospiraceae</taxon>
        <taxon>Roseburia</taxon>
    </lineage>
</organism>
<comment type="caution">
    <text evidence="1">The sequence shown here is derived from an EMBL/GenBank/DDBJ whole genome shotgun (WGS) entry which is preliminary data.</text>
</comment>
<reference evidence="1 2" key="2">
    <citation type="submission" date="2009-03" db="EMBL/GenBank/DDBJ databases">
        <title>Draft genome sequence of Roseburia inulinivorans (DSM 16841).</title>
        <authorList>
            <person name="Sudarsanam P."/>
            <person name="Ley R."/>
            <person name="Guruge J."/>
            <person name="Turnbaugh P.J."/>
            <person name="Mahowald M."/>
            <person name="Liep D."/>
            <person name="Gordon J."/>
        </authorList>
    </citation>
    <scope>NUCLEOTIDE SEQUENCE [LARGE SCALE GENOMIC DNA]</scope>
    <source>
        <strain evidence="1 2">DSM 16841</strain>
    </source>
</reference>
<evidence type="ECO:0000313" key="2">
    <source>
        <dbReference type="Proteomes" id="UP000003561"/>
    </source>
</evidence>
<gene>
    <name evidence="1" type="ORF">ROSEINA2194_03424</name>
</gene>
<accession>C0FXE4</accession>
<evidence type="ECO:0000313" key="1">
    <source>
        <dbReference type="EMBL" id="EEG92711.1"/>
    </source>
</evidence>
<proteinExistence type="predicted"/>
<name>C0FXE4_9FIRM</name>
<reference evidence="1 2" key="1">
    <citation type="submission" date="2009-02" db="EMBL/GenBank/DDBJ databases">
        <authorList>
            <person name="Fulton L."/>
            <person name="Clifton S."/>
            <person name="Fulton B."/>
            <person name="Xu J."/>
            <person name="Minx P."/>
            <person name="Pepin K.H."/>
            <person name="Johnson M."/>
            <person name="Bhonagiri V."/>
            <person name="Nash W.E."/>
            <person name="Mardis E.R."/>
            <person name="Wilson R.K."/>
        </authorList>
    </citation>
    <scope>NUCLEOTIDE SEQUENCE [LARGE SCALE GENOMIC DNA]</scope>
    <source>
        <strain evidence="1 2">DSM 16841</strain>
    </source>
</reference>
<protein>
    <submittedName>
        <fullName evidence="1">Uncharacterized protein</fullName>
    </submittedName>
</protein>
<dbReference type="AlphaFoldDB" id="C0FXE4"/>
<sequence length="53" mass="6118">MPPFIFRIDQTTTCSDSTCIRTSDTYILSKITYFCKCFTSGQTGKTILEKRRL</sequence>